<keyword evidence="2" id="KW-1185">Reference proteome</keyword>
<reference evidence="1" key="1">
    <citation type="journal article" date="2023" name="IScience">
        <title>Live-bearing cockroach genome reveals convergent evolutionary mechanisms linked to viviparity in insects and beyond.</title>
        <authorList>
            <person name="Fouks B."/>
            <person name="Harrison M.C."/>
            <person name="Mikhailova A.A."/>
            <person name="Marchal E."/>
            <person name="English S."/>
            <person name="Carruthers M."/>
            <person name="Jennings E.C."/>
            <person name="Chiamaka E.L."/>
            <person name="Frigard R.A."/>
            <person name="Pippel M."/>
            <person name="Attardo G.M."/>
            <person name="Benoit J.B."/>
            <person name="Bornberg-Bauer E."/>
            <person name="Tobe S.S."/>
        </authorList>
    </citation>
    <scope>NUCLEOTIDE SEQUENCE</scope>
    <source>
        <strain evidence="1">Stay&amp;Tobe</strain>
    </source>
</reference>
<feature type="non-terminal residue" evidence="1">
    <location>
        <position position="1"/>
    </location>
</feature>
<reference evidence="1" key="2">
    <citation type="submission" date="2023-05" db="EMBL/GenBank/DDBJ databases">
        <authorList>
            <person name="Fouks B."/>
        </authorList>
    </citation>
    <scope>NUCLEOTIDE SEQUENCE</scope>
    <source>
        <strain evidence="1">Stay&amp;Tobe</strain>
        <tissue evidence="1">Testes</tissue>
    </source>
</reference>
<organism evidence="1 2">
    <name type="scientific">Diploptera punctata</name>
    <name type="common">Pacific beetle cockroach</name>
    <dbReference type="NCBI Taxonomy" id="6984"/>
    <lineage>
        <taxon>Eukaryota</taxon>
        <taxon>Metazoa</taxon>
        <taxon>Ecdysozoa</taxon>
        <taxon>Arthropoda</taxon>
        <taxon>Hexapoda</taxon>
        <taxon>Insecta</taxon>
        <taxon>Pterygota</taxon>
        <taxon>Neoptera</taxon>
        <taxon>Polyneoptera</taxon>
        <taxon>Dictyoptera</taxon>
        <taxon>Blattodea</taxon>
        <taxon>Blaberoidea</taxon>
        <taxon>Blaberidae</taxon>
        <taxon>Diplopterinae</taxon>
        <taxon>Diploptera</taxon>
    </lineage>
</organism>
<feature type="non-terminal residue" evidence="1">
    <location>
        <position position="66"/>
    </location>
</feature>
<protein>
    <submittedName>
        <fullName evidence="1">Uncharacterized protein</fullName>
    </submittedName>
</protein>
<evidence type="ECO:0000313" key="2">
    <source>
        <dbReference type="Proteomes" id="UP001233999"/>
    </source>
</evidence>
<evidence type="ECO:0000313" key="1">
    <source>
        <dbReference type="EMBL" id="KAJ9594623.1"/>
    </source>
</evidence>
<dbReference type="Proteomes" id="UP001233999">
    <property type="component" value="Unassembled WGS sequence"/>
</dbReference>
<accession>A0AAD8AB00</accession>
<proteinExistence type="predicted"/>
<dbReference type="AlphaFoldDB" id="A0AAD8AB00"/>
<name>A0AAD8AB00_DIPPU</name>
<gene>
    <name evidence="1" type="ORF">L9F63_027391</name>
</gene>
<sequence length="66" mass="7969">KVQANNALPHVRTSHSPVFFSFSIIYHDSFRNKIIKQILITYAIHMSRNNKYTHYYFLYQEIINHV</sequence>
<dbReference type="EMBL" id="JASPKZ010002826">
    <property type="protein sequence ID" value="KAJ9594623.1"/>
    <property type="molecule type" value="Genomic_DNA"/>
</dbReference>
<comment type="caution">
    <text evidence="1">The sequence shown here is derived from an EMBL/GenBank/DDBJ whole genome shotgun (WGS) entry which is preliminary data.</text>
</comment>